<dbReference type="GO" id="GO:0016020">
    <property type="term" value="C:membrane"/>
    <property type="evidence" value="ECO:0007669"/>
    <property type="project" value="InterPro"/>
</dbReference>
<accession>A0A382B078</accession>
<feature type="transmembrane region" description="Helical" evidence="1">
    <location>
        <begin position="39"/>
        <end position="59"/>
    </location>
</feature>
<dbReference type="InterPro" id="IPR037185">
    <property type="entry name" value="EmrE-like"/>
</dbReference>
<dbReference type="PANTHER" id="PTHR22911:SF135">
    <property type="entry name" value="BLR4310 PROTEIN"/>
    <property type="match status" value="1"/>
</dbReference>
<feature type="transmembrane region" description="Helical" evidence="1">
    <location>
        <begin position="245"/>
        <end position="265"/>
    </location>
</feature>
<feature type="transmembrane region" description="Helical" evidence="1">
    <location>
        <begin position="215"/>
        <end position="233"/>
    </location>
</feature>
<sequence length="301" mass="33252">MPNIKNPKSAIPIVLLAGIFWSFGPYVVRHIDQSQLIPWQYLFTRGIVIFILLNVYLFLNEGLKFYKNYLNIGTPGIIGGAGLATAMITFIWSISNTTAAVTLLCLAAMPFITAMLGFMFLRERISITVWISIFVATFGIIVMALGNVEKNTLPGLIFGLASALGFSIFSVSLRWRKNTPKFTTVAVAGIFCCLFSSIFILINDLSFLSTNKNEALFATHGTLVCLGLILYSIGSKNLPATDLTLLSLTEVIGGIFWVWLPWLGINEVPSTNTIIGGFFIFVAIIYYSLLMQTNRRFIGLN</sequence>
<dbReference type="SUPFAM" id="SSF103481">
    <property type="entry name" value="Multidrug resistance efflux transporter EmrE"/>
    <property type="match status" value="1"/>
</dbReference>
<dbReference type="PANTHER" id="PTHR22911">
    <property type="entry name" value="ACYL-MALONYL CONDENSING ENZYME-RELATED"/>
    <property type="match status" value="1"/>
</dbReference>
<evidence type="ECO:0000313" key="3">
    <source>
        <dbReference type="EMBL" id="SVB07014.1"/>
    </source>
</evidence>
<evidence type="ECO:0000256" key="1">
    <source>
        <dbReference type="SAM" id="Phobius"/>
    </source>
</evidence>
<protein>
    <recommendedName>
        <fullName evidence="2">EamA domain-containing protein</fullName>
    </recommendedName>
</protein>
<feature type="transmembrane region" description="Helical" evidence="1">
    <location>
        <begin position="100"/>
        <end position="120"/>
    </location>
</feature>
<keyword evidence="1" id="KW-1133">Transmembrane helix</keyword>
<dbReference type="InterPro" id="IPR000620">
    <property type="entry name" value="EamA_dom"/>
</dbReference>
<feature type="transmembrane region" description="Helical" evidence="1">
    <location>
        <begin position="271"/>
        <end position="290"/>
    </location>
</feature>
<feature type="domain" description="EamA" evidence="2">
    <location>
        <begin position="10"/>
        <end position="144"/>
    </location>
</feature>
<feature type="transmembrane region" description="Helical" evidence="1">
    <location>
        <begin position="71"/>
        <end position="94"/>
    </location>
</feature>
<feature type="transmembrane region" description="Helical" evidence="1">
    <location>
        <begin position="127"/>
        <end position="146"/>
    </location>
</feature>
<evidence type="ECO:0000259" key="2">
    <source>
        <dbReference type="Pfam" id="PF00892"/>
    </source>
</evidence>
<keyword evidence="1" id="KW-0472">Membrane</keyword>
<dbReference type="AlphaFoldDB" id="A0A382B078"/>
<name>A0A382B078_9ZZZZ</name>
<keyword evidence="1" id="KW-0812">Transmembrane</keyword>
<reference evidence="3" key="1">
    <citation type="submission" date="2018-05" db="EMBL/GenBank/DDBJ databases">
        <authorList>
            <person name="Lanie J.A."/>
            <person name="Ng W.-L."/>
            <person name="Kazmierczak K.M."/>
            <person name="Andrzejewski T.M."/>
            <person name="Davidsen T.M."/>
            <person name="Wayne K.J."/>
            <person name="Tettelin H."/>
            <person name="Glass J.I."/>
            <person name="Rusch D."/>
            <person name="Podicherti R."/>
            <person name="Tsui H.-C.T."/>
            <person name="Winkler M.E."/>
        </authorList>
    </citation>
    <scope>NUCLEOTIDE SEQUENCE</scope>
</reference>
<feature type="transmembrane region" description="Helical" evidence="1">
    <location>
        <begin position="152"/>
        <end position="173"/>
    </location>
</feature>
<gene>
    <name evidence="3" type="ORF">METZ01_LOCUS159868</name>
</gene>
<organism evidence="3">
    <name type="scientific">marine metagenome</name>
    <dbReference type="NCBI Taxonomy" id="408172"/>
    <lineage>
        <taxon>unclassified sequences</taxon>
        <taxon>metagenomes</taxon>
        <taxon>ecological metagenomes</taxon>
    </lineage>
</organism>
<proteinExistence type="predicted"/>
<dbReference type="EMBL" id="UINC01027563">
    <property type="protein sequence ID" value="SVB07014.1"/>
    <property type="molecule type" value="Genomic_DNA"/>
</dbReference>
<dbReference type="Pfam" id="PF00892">
    <property type="entry name" value="EamA"/>
    <property type="match status" value="1"/>
</dbReference>
<feature type="transmembrane region" description="Helical" evidence="1">
    <location>
        <begin position="185"/>
        <end position="203"/>
    </location>
</feature>